<feature type="repeat" description="WD" evidence="3">
    <location>
        <begin position="564"/>
        <end position="605"/>
    </location>
</feature>
<dbReference type="InterPro" id="IPR020472">
    <property type="entry name" value="WD40_PAC1"/>
</dbReference>
<keyword evidence="7" id="KW-1185">Reference proteome</keyword>
<feature type="compositionally biased region" description="Low complexity" evidence="4">
    <location>
        <begin position="152"/>
        <end position="165"/>
    </location>
</feature>
<feature type="repeat" description="WD" evidence="3">
    <location>
        <begin position="711"/>
        <end position="750"/>
    </location>
</feature>
<feature type="domain" description="F-box" evidence="5">
    <location>
        <begin position="316"/>
        <end position="363"/>
    </location>
</feature>
<dbReference type="Proteomes" id="UP000646827">
    <property type="component" value="Unassembled WGS sequence"/>
</dbReference>
<dbReference type="InterPro" id="IPR036322">
    <property type="entry name" value="WD40_repeat_dom_sf"/>
</dbReference>
<dbReference type="GO" id="GO:0005737">
    <property type="term" value="C:cytoplasm"/>
    <property type="evidence" value="ECO:0007669"/>
    <property type="project" value="TreeGrafter"/>
</dbReference>
<feature type="compositionally biased region" description="Low complexity" evidence="4">
    <location>
        <begin position="473"/>
        <end position="511"/>
    </location>
</feature>
<organism evidence="6 7">
    <name type="scientific">Circinella minor</name>
    <dbReference type="NCBI Taxonomy" id="1195481"/>
    <lineage>
        <taxon>Eukaryota</taxon>
        <taxon>Fungi</taxon>
        <taxon>Fungi incertae sedis</taxon>
        <taxon>Mucoromycota</taxon>
        <taxon>Mucoromycotina</taxon>
        <taxon>Mucoromycetes</taxon>
        <taxon>Mucorales</taxon>
        <taxon>Lichtheimiaceae</taxon>
        <taxon>Circinella</taxon>
    </lineage>
</organism>
<protein>
    <recommendedName>
        <fullName evidence="5">F-box domain-containing protein</fullName>
    </recommendedName>
</protein>
<dbReference type="AlphaFoldDB" id="A0A8H7S3A3"/>
<feature type="repeat" description="WD" evidence="3">
    <location>
        <begin position="793"/>
        <end position="832"/>
    </location>
</feature>
<dbReference type="PROSITE" id="PS50181">
    <property type="entry name" value="FBOX"/>
    <property type="match status" value="1"/>
</dbReference>
<dbReference type="PROSITE" id="PS00678">
    <property type="entry name" value="WD_REPEATS_1"/>
    <property type="match status" value="3"/>
</dbReference>
<dbReference type="CDD" id="cd00200">
    <property type="entry name" value="WD40"/>
    <property type="match status" value="1"/>
</dbReference>
<comment type="caution">
    <text evidence="6">The sequence shown here is derived from an EMBL/GenBank/DDBJ whole genome shotgun (WGS) entry which is preliminary data.</text>
</comment>
<dbReference type="Gene3D" id="2.130.10.10">
    <property type="entry name" value="YVTN repeat-like/Quinoprotein amine dehydrogenase"/>
    <property type="match status" value="1"/>
</dbReference>
<reference evidence="6 7" key="1">
    <citation type="submission" date="2020-12" db="EMBL/GenBank/DDBJ databases">
        <title>Metabolic potential, ecology and presence of endohyphal bacteria is reflected in genomic diversity of Mucoromycotina.</title>
        <authorList>
            <person name="Muszewska A."/>
            <person name="Okrasinska A."/>
            <person name="Steczkiewicz K."/>
            <person name="Drgas O."/>
            <person name="Orlowska M."/>
            <person name="Perlinska-Lenart U."/>
            <person name="Aleksandrzak-Piekarczyk T."/>
            <person name="Szatraj K."/>
            <person name="Zielenkiewicz U."/>
            <person name="Pilsyk S."/>
            <person name="Malc E."/>
            <person name="Mieczkowski P."/>
            <person name="Kruszewska J.S."/>
            <person name="Biernat P."/>
            <person name="Pawlowska J."/>
        </authorList>
    </citation>
    <scope>NUCLEOTIDE SEQUENCE [LARGE SCALE GENOMIC DNA]</scope>
    <source>
        <strain evidence="6 7">CBS 142.35</strain>
    </source>
</reference>
<dbReference type="Pfam" id="PF12937">
    <property type="entry name" value="F-box-like"/>
    <property type="match status" value="1"/>
</dbReference>
<evidence type="ECO:0000313" key="7">
    <source>
        <dbReference type="Proteomes" id="UP000646827"/>
    </source>
</evidence>
<dbReference type="SUPFAM" id="SSF81383">
    <property type="entry name" value="F-box domain"/>
    <property type="match status" value="1"/>
</dbReference>
<gene>
    <name evidence="6" type="ORF">INT45_013128</name>
</gene>
<dbReference type="SMART" id="SM00320">
    <property type="entry name" value="WD40"/>
    <property type="match status" value="8"/>
</dbReference>
<accession>A0A8H7S3A3</accession>
<feature type="region of interest" description="Disordered" evidence="4">
    <location>
        <begin position="129"/>
        <end position="166"/>
    </location>
</feature>
<proteinExistence type="predicted"/>
<dbReference type="InterPro" id="IPR001680">
    <property type="entry name" value="WD40_rpt"/>
</dbReference>
<dbReference type="CDD" id="cd22147">
    <property type="entry name" value="F-box_SpPof1-like"/>
    <property type="match status" value="1"/>
</dbReference>
<dbReference type="PROSITE" id="PS50082">
    <property type="entry name" value="WD_REPEATS_2"/>
    <property type="match status" value="6"/>
</dbReference>
<evidence type="ECO:0000259" key="5">
    <source>
        <dbReference type="PROSITE" id="PS50181"/>
    </source>
</evidence>
<feature type="repeat" description="WD" evidence="3">
    <location>
        <begin position="751"/>
        <end position="792"/>
    </location>
</feature>
<dbReference type="EMBL" id="JAEPRB010000075">
    <property type="protein sequence ID" value="KAG2222764.1"/>
    <property type="molecule type" value="Genomic_DNA"/>
</dbReference>
<evidence type="ECO:0000256" key="4">
    <source>
        <dbReference type="SAM" id="MobiDB-lite"/>
    </source>
</evidence>
<dbReference type="Gene3D" id="1.20.1280.50">
    <property type="match status" value="1"/>
</dbReference>
<evidence type="ECO:0000256" key="2">
    <source>
        <dbReference type="ARBA" id="ARBA00022737"/>
    </source>
</evidence>
<dbReference type="PANTHER" id="PTHR19849:SF1">
    <property type="entry name" value="F-BOX_WD REPEAT-CONTAINING PROTEIN 7"/>
    <property type="match status" value="1"/>
</dbReference>
<dbReference type="OrthoDB" id="190105at2759"/>
<keyword evidence="2" id="KW-0677">Repeat</keyword>
<dbReference type="InterPro" id="IPR015943">
    <property type="entry name" value="WD40/YVTN_repeat-like_dom_sf"/>
</dbReference>
<keyword evidence="1 3" id="KW-0853">WD repeat</keyword>
<evidence type="ECO:0000256" key="1">
    <source>
        <dbReference type="ARBA" id="ARBA00022574"/>
    </source>
</evidence>
<dbReference type="GO" id="GO:0005634">
    <property type="term" value="C:nucleus"/>
    <property type="evidence" value="ECO:0007669"/>
    <property type="project" value="TreeGrafter"/>
</dbReference>
<dbReference type="GO" id="GO:0010992">
    <property type="term" value="P:ubiquitin recycling"/>
    <property type="evidence" value="ECO:0007669"/>
    <property type="project" value="TreeGrafter"/>
</dbReference>
<dbReference type="GO" id="GO:0043161">
    <property type="term" value="P:proteasome-mediated ubiquitin-dependent protein catabolic process"/>
    <property type="evidence" value="ECO:0007669"/>
    <property type="project" value="TreeGrafter"/>
</dbReference>
<feature type="region of interest" description="Disordered" evidence="4">
    <location>
        <begin position="1"/>
        <end position="73"/>
    </location>
</feature>
<dbReference type="PRINTS" id="PR00320">
    <property type="entry name" value="GPROTEINBRPT"/>
</dbReference>
<feature type="compositionally biased region" description="Low complexity" evidence="4">
    <location>
        <begin position="1"/>
        <end position="61"/>
    </location>
</feature>
<sequence length="918" mass="101992">MLPPTSTTTSTKILTMMPSSTTATTATTTNNPSSKPLLVNTNAERSAATAASTSSNNNTCNPSPPLSTPSSTPTTVRILVETSLSSSNNSTSHLDRSTIVHDHHHNSTGYPLSNAVTPPSLRPCRIFNTKPVSEQLPDKQQSDYLANKRRGSSSTNNNPSSSSNTIYNKKRARLETFLPPLHYSTTNTATSSSSPSADASRSEAYIDKYAMPSPSYPINLNDEEEAITMSTTSGPSTSIGSSGRVSSSSLSFLLEDTDIEFDPNMTDTLRRLPNMVHAYDTLSSEMKSYVLFQLLKRSSTNTLQFVNSMIVPALKRDFLASLPLELALHVISYLDAESLCRAACVSHKWRSIIDSDISTWKRLLEKDNVEYKDPWQDEDDIILDDEDEDIYDLDYEENDDGVQELEEKEVRGDVMATGIGVNESMFEQQSDMDIAEDVEEGDQELSGPHVQWRQAWYGADLSSLPMKALSNFSQHHNSHRNNNSRTSNNHNSNSISNHSTTSSNSSHSSGSKMDIDGINDNNNNHNYNRKGKLKAPSHPYKDIYRRHYTLRQNWNHGRAKRINFEGHPGHVVTCLEIVDNDKIISGADDNFINIYDIATGQQYHSLQGHEGGVWALQYYRNTLVSGSTDRTVRVWDIRQGVCTHVFLGHTSTVRCLQIIIPTLVNGKMEPSVPLIVTGSRDATLRVWRLPNLDRDETFNGVGVNPWFMHTLTGHNQSVRALAAHGNRLVSGSYDCSVCVWNVEQGSLVHRMEGHTQKVYAVVIDPERQRCMSGSMDSTVRIWDMEHGHCLKVLEGHSILVGLLGLTPNYLVSAAADASLRIWSPENGGCQHVLSGHRGAITCFHHDETKVISGSEGGLKMWDIKTGRHVRDLITDVNGVWRVAFDRRRCVAAVHRDNITSFEVLDFGVYGLEDESHLI</sequence>
<feature type="repeat" description="WD" evidence="3">
    <location>
        <begin position="606"/>
        <end position="645"/>
    </location>
</feature>
<dbReference type="PANTHER" id="PTHR19849">
    <property type="entry name" value="PHOSPHOLIPASE A-2-ACTIVATING PROTEIN"/>
    <property type="match status" value="1"/>
</dbReference>
<feature type="repeat" description="WD" evidence="3">
    <location>
        <begin position="670"/>
        <end position="697"/>
    </location>
</feature>
<evidence type="ECO:0000313" key="6">
    <source>
        <dbReference type="EMBL" id="KAG2222764.1"/>
    </source>
</evidence>
<dbReference type="PROSITE" id="PS50294">
    <property type="entry name" value="WD_REPEATS_REGION"/>
    <property type="match status" value="4"/>
</dbReference>
<dbReference type="Pfam" id="PF00400">
    <property type="entry name" value="WD40"/>
    <property type="match status" value="7"/>
</dbReference>
<dbReference type="SUPFAM" id="SSF50978">
    <property type="entry name" value="WD40 repeat-like"/>
    <property type="match status" value="1"/>
</dbReference>
<evidence type="ECO:0000256" key="3">
    <source>
        <dbReference type="PROSITE-ProRule" id="PRU00221"/>
    </source>
</evidence>
<feature type="region of interest" description="Disordered" evidence="4">
    <location>
        <begin position="473"/>
        <end position="537"/>
    </location>
</feature>
<dbReference type="InterPro" id="IPR001810">
    <property type="entry name" value="F-box_dom"/>
</dbReference>
<dbReference type="InterPro" id="IPR036047">
    <property type="entry name" value="F-box-like_dom_sf"/>
</dbReference>
<name>A0A8H7S3A3_9FUNG</name>
<dbReference type="SMART" id="SM00256">
    <property type="entry name" value="FBOX"/>
    <property type="match status" value="1"/>
</dbReference>
<dbReference type="InterPro" id="IPR019775">
    <property type="entry name" value="WD40_repeat_CS"/>
</dbReference>
<dbReference type="GO" id="GO:0043130">
    <property type="term" value="F:ubiquitin binding"/>
    <property type="evidence" value="ECO:0007669"/>
    <property type="project" value="TreeGrafter"/>
</dbReference>